<evidence type="ECO:0000256" key="14">
    <source>
        <dbReference type="ARBA" id="ARBA00023288"/>
    </source>
</evidence>
<dbReference type="EMBL" id="AP018694">
    <property type="protein sequence ID" value="BBE20588.1"/>
    <property type="molecule type" value="Genomic_DNA"/>
</dbReference>
<dbReference type="Proteomes" id="UP001193389">
    <property type="component" value="Chromosome"/>
</dbReference>
<evidence type="ECO:0000256" key="10">
    <source>
        <dbReference type="ARBA" id="ARBA00023114"/>
    </source>
</evidence>
<evidence type="ECO:0000259" key="16">
    <source>
        <dbReference type="Pfam" id="PF02563"/>
    </source>
</evidence>
<dbReference type="PROSITE" id="PS51257">
    <property type="entry name" value="PROKAR_LIPOPROTEIN"/>
    <property type="match status" value="1"/>
</dbReference>
<evidence type="ECO:0000256" key="15">
    <source>
        <dbReference type="SAM" id="Phobius"/>
    </source>
</evidence>
<evidence type="ECO:0000256" key="3">
    <source>
        <dbReference type="ARBA" id="ARBA00022448"/>
    </source>
</evidence>
<evidence type="ECO:0000256" key="4">
    <source>
        <dbReference type="ARBA" id="ARBA00022452"/>
    </source>
</evidence>
<dbReference type="GO" id="GO:0015288">
    <property type="term" value="F:porin activity"/>
    <property type="evidence" value="ECO:0007669"/>
    <property type="project" value="UniProtKB-KW"/>
</dbReference>
<evidence type="ECO:0000256" key="11">
    <source>
        <dbReference type="ARBA" id="ARBA00023136"/>
    </source>
</evidence>
<keyword evidence="19" id="KW-1185">Reference proteome</keyword>
<dbReference type="Pfam" id="PF02563">
    <property type="entry name" value="Poly_export"/>
    <property type="match status" value="1"/>
</dbReference>
<dbReference type="GO" id="GO:0015159">
    <property type="term" value="F:polysaccharide transmembrane transporter activity"/>
    <property type="evidence" value="ECO:0007669"/>
    <property type="project" value="InterPro"/>
</dbReference>
<keyword evidence="11 15" id="KW-0472">Membrane</keyword>
<gene>
    <name evidence="18" type="ORF">AQPE_4782</name>
</gene>
<keyword evidence="8" id="KW-0625">Polysaccharide transport</keyword>
<keyword evidence="10" id="KW-0626">Porin</keyword>
<keyword evidence="3" id="KW-0813">Transport</keyword>
<name>A0A5K7SG74_9BACT</name>
<keyword evidence="12" id="KW-0564">Palmitate</keyword>
<comment type="similarity">
    <text evidence="2">Belongs to the BexD/CtrA/VexA family.</text>
</comment>
<organism evidence="18 19">
    <name type="scientific">Aquipluma nitroreducens</name>
    <dbReference type="NCBI Taxonomy" id="2010828"/>
    <lineage>
        <taxon>Bacteria</taxon>
        <taxon>Pseudomonadati</taxon>
        <taxon>Bacteroidota</taxon>
        <taxon>Bacteroidia</taxon>
        <taxon>Marinilabiliales</taxon>
        <taxon>Prolixibacteraceae</taxon>
        <taxon>Aquipluma</taxon>
    </lineage>
</organism>
<dbReference type="GO" id="GO:0009279">
    <property type="term" value="C:cell outer membrane"/>
    <property type="evidence" value="ECO:0007669"/>
    <property type="project" value="UniProtKB-SubCell"/>
</dbReference>
<reference evidence="18" key="1">
    <citation type="journal article" date="2020" name="Int. J. Syst. Evol. Microbiol.">
        <title>Aquipluma nitroreducens gen. nov. sp. nov., a novel facultatively anaerobic bacterium isolated from a freshwater lake.</title>
        <authorList>
            <person name="Watanabe M."/>
            <person name="Kojima H."/>
            <person name="Fukui M."/>
        </authorList>
    </citation>
    <scope>NUCLEOTIDE SEQUENCE</scope>
    <source>
        <strain evidence="18">MeG22</strain>
    </source>
</reference>
<evidence type="ECO:0000256" key="7">
    <source>
        <dbReference type="ARBA" id="ARBA00022729"/>
    </source>
</evidence>
<feature type="transmembrane region" description="Helical" evidence="15">
    <location>
        <begin position="248"/>
        <end position="267"/>
    </location>
</feature>
<evidence type="ECO:0000259" key="17">
    <source>
        <dbReference type="Pfam" id="PF22461"/>
    </source>
</evidence>
<keyword evidence="6 15" id="KW-0812">Transmembrane</keyword>
<evidence type="ECO:0000256" key="8">
    <source>
        <dbReference type="ARBA" id="ARBA00023047"/>
    </source>
</evidence>
<dbReference type="Pfam" id="PF22461">
    <property type="entry name" value="SLBB_2"/>
    <property type="match status" value="1"/>
</dbReference>
<keyword evidence="15" id="KW-1133">Transmembrane helix</keyword>
<keyword evidence="5" id="KW-0762">Sugar transport</keyword>
<comment type="subcellular location">
    <subcellularLocation>
        <location evidence="1">Cell outer membrane</location>
        <topology evidence="1">Multi-pass membrane protein</topology>
    </subcellularLocation>
</comment>
<accession>A0A5K7SG74</accession>
<protein>
    <submittedName>
        <fullName evidence="18">Polysaccharide export outer membrane protein</fullName>
    </submittedName>
</protein>
<dbReference type="Gene3D" id="3.10.560.10">
    <property type="entry name" value="Outer membrane lipoprotein wza domain like"/>
    <property type="match status" value="1"/>
</dbReference>
<dbReference type="RefSeq" id="WP_318348720.1">
    <property type="nucleotide sequence ID" value="NZ_AP018694.1"/>
</dbReference>
<proteinExistence type="inferred from homology"/>
<evidence type="ECO:0000256" key="13">
    <source>
        <dbReference type="ARBA" id="ARBA00023237"/>
    </source>
</evidence>
<feature type="domain" description="Polysaccharide export protein N-terminal" evidence="16">
    <location>
        <begin position="50"/>
        <end position="151"/>
    </location>
</feature>
<evidence type="ECO:0000313" key="19">
    <source>
        <dbReference type="Proteomes" id="UP001193389"/>
    </source>
</evidence>
<dbReference type="InterPro" id="IPR054765">
    <property type="entry name" value="SLBB_dom"/>
</dbReference>
<feature type="transmembrane region" description="Helical" evidence="15">
    <location>
        <begin position="12"/>
        <end position="28"/>
    </location>
</feature>
<feature type="domain" description="SLBB" evidence="17">
    <location>
        <begin position="155"/>
        <end position="234"/>
    </location>
</feature>
<evidence type="ECO:0000256" key="12">
    <source>
        <dbReference type="ARBA" id="ARBA00023139"/>
    </source>
</evidence>
<sequence>MGSIQSKLSIKYISSLVLIIFMTTLFSCRSSKDLIFLKDVTNNEINRGLPAEYILKTGDILYVSIKSMNPEVNLLYNPESNMETSYGQGYMKYTTPSGAYLYGFEVDQEENIKLPMLGKINVSGIPLSQIESVVQKKADEFLKDAIVKVKLLNFKITVSGEVRNPGDYYNYNNSITILEALALANGNTDFATIKSVMVVRTVPEGRKTYMLDLSSKNVYLSDAFYLQPNDFVIVQPDKYKNFQLNSQAYSLVLSSLSVLIAVLGFVIPKL</sequence>
<evidence type="ECO:0000256" key="6">
    <source>
        <dbReference type="ARBA" id="ARBA00022692"/>
    </source>
</evidence>
<evidence type="ECO:0000313" key="18">
    <source>
        <dbReference type="EMBL" id="BBE20588.1"/>
    </source>
</evidence>
<dbReference type="InterPro" id="IPR049712">
    <property type="entry name" value="Poly_export"/>
</dbReference>
<dbReference type="GO" id="GO:0006811">
    <property type="term" value="P:monoatomic ion transport"/>
    <property type="evidence" value="ECO:0007669"/>
    <property type="project" value="UniProtKB-KW"/>
</dbReference>
<dbReference type="PANTHER" id="PTHR33619">
    <property type="entry name" value="POLYSACCHARIDE EXPORT PROTEIN GFCE-RELATED"/>
    <property type="match status" value="1"/>
</dbReference>
<dbReference type="AlphaFoldDB" id="A0A5K7SG74"/>
<dbReference type="KEGG" id="anf:AQPE_4782"/>
<keyword evidence="4" id="KW-1134">Transmembrane beta strand</keyword>
<keyword evidence="14" id="KW-0449">Lipoprotein</keyword>
<keyword evidence="9" id="KW-0406">Ion transport</keyword>
<dbReference type="GO" id="GO:0046930">
    <property type="term" value="C:pore complex"/>
    <property type="evidence" value="ECO:0007669"/>
    <property type="project" value="UniProtKB-KW"/>
</dbReference>
<evidence type="ECO:0000256" key="1">
    <source>
        <dbReference type="ARBA" id="ARBA00004571"/>
    </source>
</evidence>
<evidence type="ECO:0000256" key="2">
    <source>
        <dbReference type="ARBA" id="ARBA00009450"/>
    </source>
</evidence>
<evidence type="ECO:0000256" key="9">
    <source>
        <dbReference type="ARBA" id="ARBA00023065"/>
    </source>
</evidence>
<keyword evidence="7" id="KW-0732">Signal</keyword>
<evidence type="ECO:0000256" key="5">
    <source>
        <dbReference type="ARBA" id="ARBA00022597"/>
    </source>
</evidence>
<keyword evidence="13" id="KW-0998">Cell outer membrane</keyword>
<dbReference type="PANTHER" id="PTHR33619:SF3">
    <property type="entry name" value="POLYSACCHARIDE EXPORT PROTEIN GFCE-RELATED"/>
    <property type="match status" value="1"/>
</dbReference>
<dbReference type="InterPro" id="IPR003715">
    <property type="entry name" value="Poly_export_N"/>
</dbReference>